<dbReference type="EMBL" id="KJ019052">
    <property type="protein sequence ID" value="AIX19929.1"/>
    <property type="molecule type" value="Genomic_DNA"/>
</dbReference>
<dbReference type="Proteomes" id="UP000185323">
    <property type="component" value="Segment"/>
</dbReference>
<reference evidence="2 3" key="1">
    <citation type="submission" date="2013-12" db="EMBL/GenBank/DDBJ databases">
        <title>Ecological redundancy of diverse viral populations within a natural community.</title>
        <authorList>
            <person name="Gregory A.C."/>
            <person name="LaButti K."/>
            <person name="Copeland A."/>
            <person name="Woyke T."/>
            <person name="Sullivan M.B."/>
        </authorList>
    </citation>
    <scope>NUCLEOTIDE SEQUENCE [LARGE SCALE GENOMIC DNA]</scope>
    <source>
        <strain evidence="2">Syn7803C7</strain>
    </source>
</reference>
<proteinExistence type="predicted"/>
<protein>
    <submittedName>
        <fullName evidence="2">Uncharacterized protein</fullName>
    </submittedName>
</protein>
<sequence length="42" mass="4787">MNVPNWQKHSKKDQKGRGVSKGQMRARKQALRALKAKLLVTV</sequence>
<evidence type="ECO:0000313" key="3">
    <source>
        <dbReference type="Proteomes" id="UP000185323"/>
    </source>
</evidence>
<accession>A0A0E3F3N6</accession>
<keyword evidence="3" id="KW-1185">Reference proteome</keyword>
<feature type="region of interest" description="Disordered" evidence="1">
    <location>
        <begin position="1"/>
        <end position="27"/>
    </location>
</feature>
<evidence type="ECO:0000256" key="1">
    <source>
        <dbReference type="SAM" id="MobiDB-lite"/>
    </source>
</evidence>
<evidence type="ECO:0000313" key="2">
    <source>
        <dbReference type="EMBL" id="AIX19929.1"/>
    </source>
</evidence>
<dbReference type="KEGG" id="vg:24171888"/>
<organism evidence="2 3">
    <name type="scientific">Synechococcus phage ACG-2014f_Syn7803C7</name>
    <dbReference type="NCBI Taxonomy" id="2790345"/>
    <lineage>
        <taxon>Viruses</taxon>
        <taxon>Duplodnaviria</taxon>
        <taxon>Heunggongvirae</taxon>
        <taxon>Uroviricota</taxon>
        <taxon>Caudoviricetes</taxon>
        <taxon>Pantevenvirales</taxon>
        <taxon>Kyanoviridae</taxon>
        <taxon>Atlauavirus</taxon>
        <taxon>Atlauavirus acg2014f</taxon>
    </lineage>
</organism>
<gene>
    <name evidence="2" type="ORF">Syn7803C7_38</name>
</gene>
<name>A0A0E3F3N6_9CAUD</name>